<dbReference type="PANTHER" id="PTHR13448">
    <property type="entry name" value="TRANSMEMBRANE PROTEIN 214"/>
    <property type="match status" value="1"/>
</dbReference>
<keyword evidence="2" id="KW-1185">Reference proteome</keyword>
<accession>A0ABC8JUZ6</accession>
<dbReference type="AlphaFoldDB" id="A0ABC8JUZ6"/>
<organism evidence="1 2">
    <name type="scientific">Eruca vesicaria subsp. sativa</name>
    <name type="common">Garden rocket</name>
    <name type="synonym">Eruca sativa</name>
    <dbReference type="NCBI Taxonomy" id="29727"/>
    <lineage>
        <taxon>Eukaryota</taxon>
        <taxon>Viridiplantae</taxon>
        <taxon>Streptophyta</taxon>
        <taxon>Embryophyta</taxon>
        <taxon>Tracheophyta</taxon>
        <taxon>Spermatophyta</taxon>
        <taxon>Magnoliopsida</taxon>
        <taxon>eudicotyledons</taxon>
        <taxon>Gunneridae</taxon>
        <taxon>Pentapetalae</taxon>
        <taxon>rosids</taxon>
        <taxon>malvids</taxon>
        <taxon>Brassicales</taxon>
        <taxon>Brassicaceae</taxon>
        <taxon>Brassiceae</taxon>
        <taxon>Eruca</taxon>
    </lineage>
</organism>
<protein>
    <submittedName>
        <fullName evidence="1">Uncharacterized protein</fullName>
    </submittedName>
</protein>
<name>A0ABC8JUZ6_ERUVS</name>
<dbReference type="PANTHER" id="PTHR13448:SF14">
    <property type="entry name" value="F26K24.17 PROTEIN"/>
    <property type="match status" value="1"/>
</dbReference>
<dbReference type="InterPro" id="IPR019308">
    <property type="entry name" value="TMEM214"/>
</dbReference>
<dbReference type="EMBL" id="CAKOAT010120710">
    <property type="protein sequence ID" value="CAH8332977.1"/>
    <property type="molecule type" value="Genomic_DNA"/>
</dbReference>
<dbReference type="Proteomes" id="UP001642260">
    <property type="component" value="Unassembled WGS sequence"/>
</dbReference>
<sequence>MDPIKSIDYDGFETFNTTHVDHGWKKVIYPKRNRKQKSSDQTAASNIKNVNVANGDNIFRSLEEQAEDRRKQILAAKMTAVDVEVEPNGLRSNGFEDSDEEIEVKKVEEVKKKKTKKEKKPKVLLPETAAKIADYFGRALSGVSLVQFPWVKMFKESPLSKLIDVSFVFFCEIVGSKFGEANVFGQHVPLAHIPEPVYKTSVDWISNLI</sequence>
<comment type="caution">
    <text evidence="1">The sequence shown here is derived from an EMBL/GenBank/DDBJ whole genome shotgun (WGS) entry which is preliminary data.</text>
</comment>
<evidence type="ECO:0000313" key="2">
    <source>
        <dbReference type="Proteomes" id="UP001642260"/>
    </source>
</evidence>
<evidence type="ECO:0000313" key="1">
    <source>
        <dbReference type="EMBL" id="CAH8332977.1"/>
    </source>
</evidence>
<reference evidence="1 2" key="1">
    <citation type="submission" date="2022-03" db="EMBL/GenBank/DDBJ databases">
        <authorList>
            <person name="Macdonald S."/>
            <person name="Ahmed S."/>
            <person name="Newling K."/>
        </authorList>
    </citation>
    <scope>NUCLEOTIDE SEQUENCE [LARGE SCALE GENOMIC DNA]</scope>
</reference>
<gene>
    <name evidence="1" type="ORF">ERUC_LOCUS12748</name>
</gene>
<proteinExistence type="predicted"/>